<dbReference type="SUPFAM" id="SSF63411">
    <property type="entry name" value="LuxS/MPP-like metallohydrolase"/>
    <property type="match status" value="4"/>
</dbReference>
<evidence type="ECO:0000313" key="3">
    <source>
        <dbReference type="RefSeq" id="XP_013400143.1"/>
    </source>
</evidence>
<dbReference type="GO" id="GO:0046872">
    <property type="term" value="F:metal ion binding"/>
    <property type="evidence" value="ECO:0007669"/>
    <property type="project" value="InterPro"/>
</dbReference>
<accession>A0A1S3IPZ9</accession>
<dbReference type="InParanoid" id="A0A1S3IPZ9"/>
<evidence type="ECO:0000259" key="1">
    <source>
        <dbReference type="SMART" id="SM01264"/>
    </source>
</evidence>
<dbReference type="PANTHER" id="PTHR43016">
    <property type="entry name" value="PRESEQUENCE PROTEASE"/>
    <property type="match status" value="1"/>
</dbReference>
<dbReference type="AlphaFoldDB" id="A0A1S3IPZ9"/>
<keyword evidence="2" id="KW-1185">Reference proteome</keyword>
<dbReference type="STRING" id="7574.A0A1S3IPZ9"/>
<reference evidence="3" key="1">
    <citation type="submission" date="2025-08" db="UniProtKB">
        <authorList>
            <consortium name="RefSeq"/>
        </authorList>
    </citation>
    <scope>IDENTIFICATION</scope>
    <source>
        <tissue evidence="3">Gonads</tissue>
    </source>
</reference>
<dbReference type="GO" id="GO:0006508">
    <property type="term" value="P:proteolysis"/>
    <property type="evidence" value="ECO:0007669"/>
    <property type="project" value="InterPro"/>
</dbReference>
<evidence type="ECO:0000313" key="2">
    <source>
        <dbReference type="Proteomes" id="UP000085678"/>
    </source>
</evidence>
<organism evidence="2 3">
    <name type="scientific">Lingula anatina</name>
    <name type="common">Brachiopod</name>
    <name type="synonym">Lingula unguis</name>
    <dbReference type="NCBI Taxonomy" id="7574"/>
    <lineage>
        <taxon>Eukaryota</taxon>
        <taxon>Metazoa</taxon>
        <taxon>Spiralia</taxon>
        <taxon>Lophotrochozoa</taxon>
        <taxon>Brachiopoda</taxon>
        <taxon>Linguliformea</taxon>
        <taxon>Lingulata</taxon>
        <taxon>Lingulida</taxon>
        <taxon>Linguloidea</taxon>
        <taxon>Lingulidae</taxon>
        <taxon>Lingula</taxon>
    </lineage>
</organism>
<dbReference type="InterPro" id="IPR007863">
    <property type="entry name" value="Peptidase_M16_C"/>
</dbReference>
<dbReference type="InterPro" id="IPR011249">
    <property type="entry name" value="Metalloenz_LuxS/M16"/>
</dbReference>
<dbReference type="FunFam" id="3.30.830.10:FF:000015">
    <property type="entry name" value="Putative zinc metalloprotease"/>
    <property type="match status" value="1"/>
</dbReference>
<gene>
    <name evidence="3" type="primary">LOC106166210</name>
</gene>
<protein>
    <submittedName>
        <fullName evidence="3">Uncharacterized protein C05D11.1</fullName>
    </submittedName>
</protein>
<feature type="domain" description="Peptidase M16C associated" evidence="1">
    <location>
        <begin position="460"/>
        <end position="723"/>
    </location>
</feature>
<dbReference type="Pfam" id="PF08367">
    <property type="entry name" value="M16C_assoc"/>
    <property type="match status" value="1"/>
</dbReference>
<dbReference type="Pfam" id="PF05193">
    <property type="entry name" value="Peptidase_M16_C"/>
    <property type="match status" value="1"/>
</dbReference>
<dbReference type="InterPro" id="IPR011765">
    <property type="entry name" value="Pept_M16_N"/>
</dbReference>
<dbReference type="RefSeq" id="XP_013400143.1">
    <property type="nucleotide sequence ID" value="XM_013544689.1"/>
</dbReference>
<proteinExistence type="predicted"/>
<dbReference type="FunFam" id="3.30.830.10:FF:000031">
    <property type="entry name" value="Putative zinc metalloprotease"/>
    <property type="match status" value="1"/>
</dbReference>
<dbReference type="GeneID" id="106166210"/>
<dbReference type="InterPro" id="IPR013578">
    <property type="entry name" value="Peptidase_M16C_assoc"/>
</dbReference>
<dbReference type="Gene3D" id="3.30.830.10">
    <property type="entry name" value="Metalloenzyme, LuxS/M16 peptidase-like"/>
    <property type="match status" value="4"/>
</dbReference>
<dbReference type="Pfam" id="PF00675">
    <property type="entry name" value="Peptidase_M16"/>
    <property type="match status" value="1"/>
</dbReference>
<sequence>MYAAYKMQQDFELVCSATANSGKIPVYKYKSRSTGLTVSIAQVDGPTVSGYFCLATEAHDDDGLPHTLEHLVFMGSEKYPYKGVLDLLANRCLASGTNAWTDTDHTCYTMQTAGDEGFLTLMPIYVEHVLFATLTDSAYLTEVHHVTEQGEDAGVVYCEMQACENTGEGRTRLALLRAMYPGHCGYKSETGGMLENLRISTSNKKVVSYHQEFYRPENLNLIITGQVNPQDVFKALEPIQQKILAKGKQAQFVRPWQSEVPPLENSVEQIICYPSDDETRGLVRMAWRGPNVKDLYTHVALTVILDYLRDSAISPLQRDFVELEEPYCSNVSYSMIENREMCHMLTFQNVPKEKLKEIKPRLLATIGKIVKREEEIDSKRMETVIHKNVLDSMERLESRPHDQIAGDLIGDFLFSDTGEELVERVNQIEIFRKLSKENKDYWYNLLNQYFMTRPSVTIIGEPSKELHEKMAATEKERIEEQKKKLGETGLAQKGENLKKACEENEIEAPGEVITSVDIPNVSSIKFHPITTCHSGHAEADTKFSGFPLSDLPVAFQLNSINSNFVSLRCCINTDAVPQDLKYYLPLYAAVMCESPLMRNNELVSHEIVIQELEADTLSVDTSLGLSGGMFTHGDFPQLLTLRLKVECEKYKKSITWIHELLYKIQFKEERLKIVAQKMVNEVSRLKRRGLLIAQNMMKDMSFDKASNMVVMGFMRQHTFLTEMLEKLEKSPTEVIEQMKRLQKLLTLPENITIHMSADVTRLAQLTQCDPHEVWKQELLPKELQKEVGKVDLAKKQPIKFSHSFLRTLEETSQSMGIICGVAAVESAYLILSVPCLTTYIHADTAPVMVFIQYLTQLEGPMWRQIRGMGLSYGYRMSIKQETGQLYFILSRAAQLSNAYKQAKIIVEEFLTGQTEFTEVDLETAKSSLIFEIIEEETSVSDTAFQSILSYYRGVEVDYNRQLLQDIAKVSIKDLQRVSKQYFSQLFDQTKSRCAVCCDSAKVEELQKEFKELDRDLAVLPSLEEGLLAELKM</sequence>
<dbReference type="PANTHER" id="PTHR43016:SF16">
    <property type="entry name" value="METALLOPROTEASE, PUTATIVE (AFU_ORTHOLOGUE AFUA_4G07610)-RELATED"/>
    <property type="match status" value="1"/>
</dbReference>
<dbReference type="KEGG" id="lak:106166210"/>
<name>A0A1S3IPZ9_LINAN</name>
<dbReference type="SMART" id="SM01264">
    <property type="entry name" value="M16C_associated"/>
    <property type="match status" value="1"/>
</dbReference>
<dbReference type="Proteomes" id="UP000085678">
    <property type="component" value="Unplaced"/>
</dbReference>
<dbReference type="OrthoDB" id="4953at2759"/>